<dbReference type="PANTHER" id="PTHR34185:SF3">
    <property type="entry name" value="DNA INTEGRITY SCANNING PROTEIN DISA"/>
    <property type="match status" value="1"/>
</dbReference>
<dbReference type="InterPro" id="IPR038331">
    <property type="entry name" value="DisA_sf"/>
</dbReference>
<dbReference type="AlphaFoldDB" id="A0A2N6PIY7"/>
<comment type="function">
    <text evidence="11">Has also diadenylate cyclase activity, catalyzing the condensation of 2 ATP molecules into cyclic di-AMP (c-di-AMP). c-di-AMP likely acts as a signaling molecule that may couple DNA integrity with a cellular process.</text>
</comment>
<dbReference type="EC" id="2.7.7.85" evidence="11"/>
<proteinExistence type="inferred from homology"/>
<dbReference type="GO" id="GO:0004016">
    <property type="term" value="F:adenylate cyclase activity"/>
    <property type="evidence" value="ECO:0007669"/>
    <property type="project" value="TreeGrafter"/>
</dbReference>
<dbReference type="InterPro" id="IPR050338">
    <property type="entry name" value="DisA"/>
</dbReference>
<dbReference type="PANTHER" id="PTHR34185">
    <property type="entry name" value="DIADENYLATE CYCLASE"/>
    <property type="match status" value="1"/>
</dbReference>
<comment type="similarity">
    <text evidence="11">Belongs to the DisA family.</text>
</comment>
<dbReference type="Gene3D" id="1.10.150.20">
    <property type="entry name" value="5' to 3' exonuclease, C-terminal subdomain"/>
    <property type="match status" value="1"/>
</dbReference>
<dbReference type="FunFam" id="3.40.1700.10:FF:000001">
    <property type="entry name" value="DNA integrity scanning protein DisA"/>
    <property type="match status" value="1"/>
</dbReference>
<dbReference type="Gene3D" id="3.40.1700.10">
    <property type="entry name" value="DNA integrity scanning protein, DisA, N-terminal domain"/>
    <property type="match status" value="1"/>
</dbReference>
<evidence type="ECO:0000313" key="14">
    <source>
        <dbReference type="Proteomes" id="UP000235703"/>
    </source>
</evidence>
<evidence type="ECO:0000256" key="4">
    <source>
        <dbReference type="ARBA" id="ARBA00022695"/>
    </source>
</evidence>
<keyword evidence="6 11" id="KW-0227">DNA damage</keyword>
<dbReference type="Pfam" id="PF02457">
    <property type="entry name" value="DAC"/>
    <property type="match status" value="1"/>
</dbReference>
<dbReference type="InterPro" id="IPR010994">
    <property type="entry name" value="RuvA_2-like"/>
</dbReference>
<dbReference type="InterPro" id="IPR036888">
    <property type="entry name" value="DNA_integrity_DisA_N_sf"/>
</dbReference>
<evidence type="ECO:0000313" key="13">
    <source>
        <dbReference type="EMBL" id="PMB98652.1"/>
    </source>
</evidence>
<evidence type="ECO:0000256" key="2">
    <source>
        <dbReference type="ARBA" id="ARBA00001946"/>
    </source>
</evidence>
<dbReference type="InterPro" id="IPR023763">
    <property type="entry name" value="DNA_integrity_scanning_protein"/>
</dbReference>
<dbReference type="SUPFAM" id="SSF143597">
    <property type="entry name" value="YojJ-like"/>
    <property type="match status" value="1"/>
</dbReference>
<sequence length="370" mass="41354">MRAATNPLFLDAQREVDQTSYDLVLSTLAAVAPGTELRDGLERVLRGRTGALIVLGSSKVVDSISTGGFNIDIEFSATRLRELAKLDGAIVLSRDASHIHTAGVQLLPDPSIDTQESGTRHRTAERVAKQTGFPVISVSQSMQIIQVYVHSIRHVLETSDRILARANQALDTLERYKHRLDEVTATLTYLEIVDRATLADMLVVLQRQEMVRRISEEIQTYILELGDDARLITLQHDELVGPRNDSQYHLLRDYIDAIPEHDSIEDVLHNLAALPGHDLIDIDIVARTIGSSAASESLDRYVYPLGYRLLSTIRRVPPMVVDRLAEHFGRFTELLAAELSELKSVEGVGEHRARIVREGLNRIEEEVHEN</sequence>
<keyword evidence="3 11" id="KW-0808">Transferase</keyword>
<keyword evidence="10 11" id="KW-0234">DNA repair</keyword>
<dbReference type="SUPFAM" id="SSF47781">
    <property type="entry name" value="RuvA domain 2-like"/>
    <property type="match status" value="1"/>
</dbReference>
<evidence type="ECO:0000256" key="3">
    <source>
        <dbReference type="ARBA" id="ARBA00022679"/>
    </source>
</evidence>
<dbReference type="Proteomes" id="UP000235703">
    <property type="component" value="Unassembled WGS sequence"/>
</dbReference>
<comment type="function">
    <text evidence="11">Participates in a DNA-damage check-point. DisA forms globular foci that rapidly scan along the chromosomes searching for lesions.</text>
</comment>
<reference evidence="13 14" key="1">
    <citation type="submission" date="2017-09" db="EMBL/GenBank/DDBJ databases">
        <title>Bacterial strain isolated from the female urinary microbiota.</title>
        <authorList>
            <person name="Thomas-White K."/>
            <person name="Kumar N."/>
            <person name="Forster S."/>
            <person name="Putonti C."/>
            <person name="Lawley T."/>
            <person name="Wolfe A.J."/>
        </authorList>
    </citation>
    <scope>NUCLEOTIDE SEQUENCE [LARGE SCALE GENOMIC DNA]</scope>
    <source>
        <strain evidence="13 14">UMB0680</strain>
    </source>
</reference>
<dbReference type="GO" id="GO:0006281">
    <property type="term" value="P:DNA repair"/>
    <property type="evidence" value="ECO:0007669"/>
    <property type="project" value="UniProtKB-UniRule"/>
</dbReference>
<dbReference type="Gene3D" id="1.20.1260.110">
    <property type="entry name" value="DNA integrity scanning linker region"/>
    <property type="match status" value="1"/>
</dbReference>
<dbReference type="PROSITE" id="PS51794">
    <property type="entry name" value="DAC"/>
    <property type="match status" value="1"/>
</dbReference>
<evidence type="ECO:0000256" key="11">
    <source>
        <dbReference type="HAMAP-Rule" id="MF_01438"/>
    </source>
</evidence>
<gene>
    <name evidence="11" type="primary">disA</name>
    <name evidence="13" type="ORF">CJ198_04850</name>
</gene>
<feature type="domain" description="DAC" evidence="12">
    <location>
        <begin position="18"/>
        <end position="160"/>
    </location>
</feature>
<comment type="subunit">
    <text evidence="11">Homooctamer.</text>
</comment>
<comment type="cofactor">
    <cofactor evidence="2 11">
        <name>Mg(2+)</name>
        <dbReference type="ChEBI" id="CHEBI:18420"/>
    </cofactor>
</comment>
<keyword evidence="7 11" id="KW-0067">ATP-binding</keyword>
<dbReference type="GO" id="GO:0005524">
    <property type="term" value="F:ATP binding"/>
    <property type="evidence" value="ECO:0007669"/>
    <property type="project" value="UniProtKB-UniRule"/>
</dbReference>
<organism evidence="13 14">
    <name type="scientific">Brevibacterium luteolum</name>
    <dbReference type="NCBI Taxonomy" id="199591"/>
    <lineage>
        <taxon>Bacteria</taxon>
        <taxon>Bacillati</taxon>
        <taxon>Actinomycetota</taxon>
        <taxon>Actinomycetes</taxon>
        <taxon>Micrococcales</taxon>
        <taxon>Brevibacteriaceae</taxon>
        <taxon>Brevibacterium</taxon>
    </lineage>
</organism>
<dbReference type="NCBIfam" id="NF010009">
    <property type="entry name" value="PRK13482.1"/>
    <property type="match status" value="1"/>
</dbReference>
<keyword evidence="8 11" id="KW-0460">Magnesium</keyword>
<dbReference type="RefSeq" id="WP_102161317.1">
    <property type="nucleotide sequence ID" value="NZ_JALXLX010000001.1"/>
</dbReference>
<evidence type="ECO:0000256" key="7">
    <source>
        <dbReference type="ARBA" id="ARBA00022840"/>
    </source>
</evidence>
<evidence type="ECO:0000256" key="1">
    <source>
        <dbReference type="ARBA" id="ARBA00000877"/>
    </source>
</evidence>
<dbReference type="InterPro" id="IPR018906">
    <property type="entry name" value="DNA_integrity_scan_DisA_link"/>
</dbReference>
<evidence type="ECO:0000256" key="8">
    <source>
        <dbReference type="ARBA" id="ARBA00022842"/>
    </source>
</evidence>
<evidence type="ECO:0000256" key="10">
    <source>
        <dbReference type="ARBA" id="ARBA00023204"/>
    </source>
</evidence>
<evidence type="ECO:0000256" key="6">
    <source>
        <dbReference type="ARBA" id="ARBA00022763"/>
    </source>
</evidence>
<dbReference type="OrthoDB" id="41841at2"/>
<comment type="catalytic activity">
    <reaction evidence="1 11">
        <text>2 ATP = 3',3'-c-di-AMP + 2 diphosphate</text>
        <dbReference type="Rhea" id="RHEA:35655"/>
        <dbReference type="ChEBI" id="CHEBI:30616"/>
        <dbReference type="ChEBI" id="CHEBI:33019"/>
        <dbReference type="ChEBI" id="CHEBI:71500"/>
        <dbReference type="EC" id="2.7.7.85"/>
    </reaction>
</comment>
<accession>A0A2N6PIY7</accession>
<dbReference type="GO" id="GO:0003677">
    <property type="term" value="F:DNA binding"/>
    <property type="evidence" value="ECO:0007669"/>
    <property type="project" value="UniProtKB-UniRule"/>
</dbReference>
<dbReference type="Pfam" id="PF10635">
    <property type="entry name" value="DisA-linker"/>
    <property type="match status" value="1"/>
</dbReference>
<protein>
    <recommendedName>
        <fullName evidence="11">DNA integrity scanning protein DisA</fullName>
    </recommendedName>
    <alternativeName>
        <fullName evidence="11">Cyclic di-AMP synthase</fullName>
        <shortName evidence="11">c-di-AMP synthase</shortName>
    </alternativeName>
    <alternativeName>
        <fullName evidence="11">Diadenylate cyclase</fullName>
        <ecNumber evidence="11">2.7.7.85</ecNumber>
    </alternativeName>
</protein>
<keyword evidence="14" id="KW-1185">Reference proteome</keyword>
<evidence type="ECO:0000256" key="5">
    <source>
        <dbReference type="ARBA" id="ARBA00022741"/>
    </source>
</evidence>
<keyword evidence="4 11" id="KW-0548">Nucleotidyltransferase</keyword>
<name>A0A2N6PIY7_9MICO</name>
<dbReference type="GO" id="GO:0106408">
    <property type="term" value="F:diadenylate cyclase activity"/>
    <property type="evidence" value="ECO:0007669"/>
    <property type="project" value="UniProtKB-EC"/>
</dbReference>
<evidence type="ECO:0000256" key="9">
    <source>
        <dbReference type="ARBA" id="ARBA00023125"/>
    </source>
</evidence>
<keyword evidence="9 11" id="KW-0238">DNA-binding</keyword>
<keyword evidence="5 11" id="KW-0547">Nucleotide-binding</keyword>
<feature type="binding site" evidence="11">
    <location>
        <begin position="119"/>
        <end position="123"/>
    </location>
    <ligand>
        <name>ATP</name>
        <dbReference type="ChEBI" id="CHEBI:30616"/>
    </ligand>
</feature>
<feature type="binding site" evidence="11">
    <location>
        <position position="88"/>
    </location>
    <ligand>
        <name>ATP</name>
        <dbReference type="ChEBI" id="CHEBI:30616"/>
    </ligand>
</feature>
<feature type="binding site" evidence="11">
    <location>
        <position position="106"/>
    </location>
    <ligand>
        <name>ATP</name>
        <dbReference type="ChEBI" id="CHEBI:30616"/>
    </ligand>
</feature>
<dbReference type="InterPro" id="IPR003390">
    <property type="entry name" value="DNA_integrity_scan_DisA_N"/>
</dbReference>
<dbReference type="HAMAP" id="MF_01438">
    <property type="entry name" value="DisA"/>
    <property type="match status" value="1"/>
</dbReference>
<comment type="caution">
    <text evidence="13">The sequence shown here is derived from an EMBL/GenBank/DDBJ whole genome shotgun (WGS) entry which is preliminary data.</text>
</comment>
<evidence type="ECO:0000259" key="12">
    <source>
        <dbReference type="PROSITE" id="PS51794"/>
    </source>
</evidence>
<dbReference type="EMBL" id="PNFZ01000002">
    <property type="protein sequence ID" value="PMB98652.1"/>
    <property type="molecule type" value="Genomic_DNA"/>
</dbReference>